<dbReference type="AlphaFoldDB" id="A0A8X7TCV6"/>
<feature type="compositionally biased region" description="Low complexity" evidence="1">
    <location>
        <begin position="21"/>
        <end position="37"/>
    </location>
</feature>
<dbReference type="EMBL" id="JABWAB010000003">
    <property type="protein sequence ID" value="KAF6057013.1"/>
    <property type="molecule type" value="Genomic_DNA"/>
</dbReference>
<reference evidence="2" key="1">
    <citation type="submission" date="2020-03" db="EMBL/GenBank/DDBJ databases">
        <title>FDA dAtabase for Regulatory Grade micrObial Sequences (FDA-ARGOS): Supporting development and validation of Infectious Disease Dx tests.</title>
        <authorList>
            <person name="Campos J."/>
            <person name="Goldberg B."/>
            <person name="Tallon L."/>
            <person name="Sadzewicz L."/>
            <person name="Vavikolanu K."/>
            <person name="Mehta A."/>
            <person name="Aluvathingal J."/>
            <person name="Nadendla S."/>
            <person name="Nandy P."/>
            <person name="Geyer C."/>
            <person name="Yan Y."/>
            <person name="Sichtig H."/>
        </authorList>
    </citation>
    <scope>NUCLEOTIDE SEQUENCE [LARGE SCALE GENOMIC DNA]</scope>
    <source>
        <strain evidence="2">FDAARGOS_652</strain>
    </source>
</reference>
<name>A0A8X7TCV6_CANPA</name>
<evidence type="ECO:0000313" key="2">
    <source>
        <dbReference type="EMBL" id="KAF6057013.1"/>
    </source>
</evidence>
<gene>
    <name evidence="2" type="ORF">FOB60_001568</name>
</gene>
<feature type="region of interest" description="Disordered" evidence="1">
    <location>
        <begin position="1"/>
        <end position="75"/>
    </location>
</feature>
<feature type="compositionally biased region" description="Polar residues" evidence="1">
    <location>
        <begin position="55"/>
        <end position="66"/>
    </location>
</feature>
<proteinExistence type="predicted"/>
<comment type="caution">
    <text evidence="2">The sequence shown here is derived from an EMBL/GenBank/DDBJ whole genome shotgun (WGS) entry which is preliminary data.</text>
</comment>
<protein>
    <submittedName>
        <fullName evidence="2">Uncharacterized protein</fullName>
    </submittedName>
</protein>
<organism evidence="2 3">
    <name type="scientific">Candida parapsilosis</name>
    <name type="common">Yeast</name>
    <dbReference type="NCBI Taxonomy" id="5480"/>
    <lineage>
        <taxon>Eukaryota</taxon>
        <taxon>Fungi</taxon>
        <taxon>Dikarya</taxon>
        <taxon>Ascomycota</taxon>
        <taxon>Saccharomycotina</taxon>
        <taxon>Pichiomycetes</taxon>
        <taxon>Debaryomycetaceae</taxon>
        <taxon>Candida/Lodderomyces clade</taxon>
        <taxon>Candida</taxon>
    </lineage>
</organism>
<sequence>MTNPLAQPVLNPLRSHLLPEQSPSFDSLSPSSLQSPFKTNYGPGAQTLRGHESTKNNTVGVTSQATGAGHRSGPKQVRSLFGEIETSPAKKQKLIEVLDCELGKGKLIDEFLVFEDYTQEPTEMKQMEEEWAQKLKKREREKD</sequence>
<accession>A0A8X7TCV6</accession>
<evidence type="ECO:0000313" key="3">
    <source>
        <dbReference type="Proteomes" id="UP000590412"/>
    </source>
</evidence>
<evidence type="ECO:0000256" key="1">
    <source>
        <dbReference type="SAM" id="MobiDB-lite"/>
    </source>
</evidence>
<dbReference type="Proteomes" id="UP000590412">
    <property type="component" value="Unassembled WGS sequence"/>
</dbReference>
<feature type="region of interest" description="Disordered" evidence="1">
    <location>
        <begin position="123"/>
        <end position="143"/>
    </location>
</feature>